<feature type="signal peptide" evidence="9">
    <location>
        <begin position="1"/>
        <end position="24"/>
    </location>
</feature>
<dbReference type="Gene3D" id="2.30.42.10">
    <property type="match status" value="2"/>
</dbReference>
<dbReference type="PROSITE" id="PS50106">
    <property type="entry name" value="PDZ"/>
    <property type="match status" value="1"/>
</dbReference>
<protein>
    <submittedName>
        <fullName evidence="11">Do family serine endopeptidase</fullName>
    </submittedName>
</protein>
<accession>A0A927IIX7</accession>
<dbReference type="InterPro" id="IPR009003">
    <property type="entry name" value="Peptidase_S1_PA"/>
</dbReference>
<evidence type="ECO:0000313" key="12">
    <source>
        <dbReference type="Proteomes" id="UP000622317"/>
    </source>
</evidence>
<evidence type="ECO:0000256" key="7">
    <source>
        <dbReference type="PIRSR" id="PIRSR611782-1"/>
    </source>
</evidence>
<feature type="active site" description="Charge relay system" evidence="7">
    <location>
        <position position="161"/>
    </location>
</feature>
<name>A0A927IIX7_9BACT</name>
<dbReference type="RefSeq" id="WP_191618328.1">
    <property type="nucleotide sequence ID" value="NZ_JACYFG010000040.1"/>
</dbReference>
<feature type="domain" description="PDZ" evidence="10">
    <location>
        <begin position="276"/>
        <end position="347"/>
    </location>
</feature>
<evidence type="ECO:0000256" key="4">
    <source>
        <dbReference type="ARBA" id="ARBA00022737"/>
    </source>
</evidence>
<evidence type="ECO:0000256" key="8">
    <source>
        <dbReference type="PIRSR" id="PIRSR611782-2"/>
    </source>
</evidence>
<feature type="binding site" evidence="8">
    <location>
        <position position="161"/>
    </location>
    <ligand>
        <name>substrate</name>
    </ligand>
</feature>
<evidence type="ECO:0000256" key="9">
    <source>
        <dbReference type="SAM" id="SignalP"/>
    </source>
</evidence>
<dbReference type="SUPFAM" id="SSF50156">
    <property type="entry name" value="PDZ domain-like"/>
    <property type="match status" value="2"/>
</dbReference>
<dbReference type="PRINTS" id="PR00834">
    <property type="entry name" value="PROTEASES2C"/>
</dbReference>
<keyword evidence="12" id="KW-1185">Reference proteome</keyword>
<evidence type="ECO:0000256" key="5">
    <source>
        <dbReference type="ARBA" id="ARBA00022801"/>
    </source>
</evidence>
<dbReference type="Gene3D" id="2.40.10.120">
    <property type="match status" value="1"/>
</dbReference>
<dbReference type="Pfam" id="PF13180">
    <property type="entry name" value="PDZ_2"/>
    <property type="match status" value="1"/>
</dbReference>
<dbReference type="GO" id="GO:0004252">
    <property type="term" value="F:serine-type endopeptidase activity"/>
    <property type="evidence" value="ECO:0007669"/>
    <property type="project" value="InterPro"/>
</dbReference>
<evidence type="ECO:0000256" key="1">
    <source>
        <dbReference type="ARBA" id="ARBA00010541"/>
    </source>
</evidence>
<dbReference type="Proteomes" id="UP000622317">
    <property type="component" value="Unassembled WGS sequence"/>
</dbReference>
<dbReference type="InterPro" id="IPR036034">
    <property type="entry name" value="PDZ_sf"/>
</dbReference>
<dbReference type="InterPro" id="IPR001940">
    <property type="entry name" value="Peptidase_S1C"/>
</dbReference>
<sequence>MKRFPKITLALALAATTAISTSYADSLQLEVDSNPIDRSDKFMPHSYANMLQAATPSVVSVHTARIVKVARGGRGMSPEDELLRRFFGLPAPRYEQQGEPEERRMPQGIGSGVIVSADGYIITNSHVVTGQSEDVADEILVQLSDGTELEAKVVGTDPLTDIAILKVEADDLPAIRIADSDNIEVGDVVFAIGNPMGVGLTVTQGIVSATNRAIGIYGERGYESFIQTDASINPGNSGGALIDSQGRLVGVNSAIISRSGGNIGIGFAIPANLAISISQQLADSGEVRRGFLGVSIADVTPDIAEAFNMKNSKGVLINDVEEDSAADQGGIERGDIIVAVDGKKVESANQFRIRIGNTIPDTKIELDILRDGKPKTLEITVGSASGRFAMGANELVEGVEVAVIDKEIAERYRIPKNIDGLAIVSVSPDSPYARVLGEGTVILEINDNEVETVADARDLLRTGVNKLFVYSRGRTGYLALRVE</sequence>
<evidence type="ECO:0000256" key="2">
    <source>
        <dbReference type="ARBA" id="ARBA00022670"/>
    </source>
</evidence>
<proteinExistence type="inferred from homology"/>
<keyword evidence="3 9" id="KW-0732">Signal</keyword>
<evidence type="ECO:0000256" key="6">
    <source>
        <dbReference type="ARBA" id="ARBA00022825"/>
    </source>
</evidence>
<keyword evidence="5" id="KW-0378">Hydrolase</keyword>
<dbReference type="NCBIfam" id="TIGR02037">
    <property type="entry name" value="degP_htrA_DO"/>
    <property type="match status" value="1"/>
</dbReference>
<keyword evidence="2" id="KW-0645">Protease</keyword>
<feature type="binding site" evidence="8">
    <location>
        <position position="126"/>
    </location>
    <ligand>
        <name>substrate</name>
    </ligand>
</feature>
<comment type="caution">
    <text evidence="11">The sequence shown here is derived from an EMBL/GenBank/DDBJ whole genome shotgun (WGS) entry which is preliminary data.</text>
</comment>
<dbReference type="EMBL" id="JACYFG010000040">
    <property type="protein sequence ID" value="MBD5781228.1"/>
    <property type="molecule type" value="Genomic_DNA"/>
</dbReference>
<keyword evidence="4" id="KW-0677">Repeat</keyword>
<gene>
    <name evidence="11" type="ORF">IEN85_17135</name>
</gene>
<feature type="active site" description="Charge relay system" evidence="7">
    <location>
        <position position="126"/>
    </location>
</feature>
<dbReference type="SUPFAM" id="SSF50494">
    <property type="entry name" value="Trypsin-like serine proteases"/>
    <property type="match status" value="1"/>
</dbReference>
<dbReference type="SMART" id="SM00228">
    <property type="entry name" value="PDZ"/>
    <property type="match status" value="2"/>
</dbReference>
<reference evidence="11" key="1">
    <citation type="submission" date="2020-09" db="EMBL/GenBank/DDBJ databases">
        <title>Pelagicoccus enzymogenes sp. nov. with an EPS production, isolated from marine sediment.</title>
        <authorList>
            <person name="Feng X."/>
        </authorList>
    </citation>
    <scope>NUCLEOTIDE SEQUENCE</scope>
    <source>
        <strain evidence="11">NFK12</strain>
    </source>
</reference>
<evidence type="ECO:0000313" key="11">
    <source>
        <dbReference type="EMBL" id="MBD5781228.1"/>
    </source>
</evidence>
<keyword evidence="6" id="KW-0720">Serine protease</keyword>
<dbReference type="PANTHER" id="PTHR22939">
    <property type="entry name" value="SERINE PROTEASE FAMILY S1C HTRA-RELATED"/>
    <property type="match status" value="1"/>
</dbReference>
<feature type="active site" description="Charge relay system" evidence="7">
    <location>
        <position position="237"/>
    </location>
</feature>
<dbReference type="GO" id="GO:0006508">
    <property type="term" value="P:proteolysis"/>
    <property type="evidence" value="ECO:0007669"/>
    <property type="project" value="UniProtKB-KW"/>
</dbReference>
<dbReference type="AlphaFoldDB" id="A0A927IIX7"/>
<dbReference type="CDD" id="cd10839">
    <property type="entry name" value="cpPDZ1_DegP-like"/>
    <property type="match status" value="1"/>
</dbReference>
<comment type="similarity">
    <text evidence="1">Belongs to the peptidase S1C family.</text>
</comment>
<dbReference type="InterPro" id="IPR001478">
    <property type="entry name" value="PDZ"/>
</dbReference>
<dbReference type="Pfam" id="PF13365">
    <property type="entry name" value="Trypsin_2"/>
    <property type="match status" value="1"/>
</dbReference>
<feature type="chain" id="PRO_5036873726" evidence="9">
    <location>
        <begin position="25"/>
        <end position="483"/>
    </location>
</feature>
<dbReference type="InterPro" id="IPR011782">
    <property type="entry name" value="Pept_S1C_Do"/>
</dbReference>
<feature type="binding site" evidence="8">
    <location>
        <begin position="235"/>
        <end position="237"/>
    </location>
    <ligand>
        <name>substrate</name>
    </ligand>
</feature>
<evidence type="ECO:0000259" key="10">
    <source>
        <dbReference type="PROSITE" id="PS50106"/>
    </source>
</evidence>
<evidence type="ECO:0000256" key="3">
    <source>
        <dbReference type="ARBA" id="ARBA00022729"/>
    </source>
</evidence>
<dbReference type="PANTHER" id="PTHR22939:SF129">
    <property type="entry name" value="SERINE PROTEASE HTRA2, MITOCHONDRIAL"/>
    <property type="match status" value="1"/>
</dbReference>
<organism evidence="11 12">
    <name type="scientific">Pelagicoccus enzymogenes</name>
    <dbReference type="NCBI Taxonomy" id="2773457"/>
    <lineage>
        <taxon>Bacteria</taxon>
        <taxon>Pseudomonadati</taxon>
        <taxon>Verrucomicrobiota</taxon>
        <taxon>Opitutia</taxon>
        <taxon>Puniceicoccales</taxon>
        <taxon>Pelagicoccaceae</taxon>
        <taxon>Pelagicoccus</taxon>
    </lineage>
</organism>